<sequence length="431" mass="46466">MSHQLDCQELGKSQSLNPAISTSESATLNANIISASDNSLLHEFLIPLSSSSSTTAQSSSITTQYACSSNSCVEKLMNPTNLGSNNCVKKLVISTNLGSNNRVEESVHSTNLVLANNSTAFVRNSNDTFVPISATDMIPNYTAEHETVNVTAIPMSCQTNGVISTLQLSSAAMPFTDPLNSSQVALSDDAMRHKEAIEKNAETVTNTNENSPPLMTSLRTSLAIRCLKRRNDSEHQSSEQYNGSGVKRSTRSEVFQTYSGMQLLSPSPLQQSQPAAISTSTSASVAMPTVGMSVLPNSSQIALSNDAIRYQEAVRKDTETGTNINGNLSPLLTSSSQSWKHCNGFGMKGPARNRIFHTYSEMQPMSTNPLQQPLQPTDFTSVPYCTESASVHTEHCSSGYVINTLEGEMSNDLNLDIPLYSEIDPDSTIQP</sequence>
<dbReference type="EMBL" id="UPTC01004396">
    <property type="protein sequence ID" value="VBB34934.1"/>
    <property type="molecule type" value="Genomic_DNA"/>
</dbReference>
<gene>
    <name evidence="2" type="ORF">NAV_LOCUS9725</name>
</gene>
<name>A0A498SSX5_ACAVI</name>
<accession>A0A498SSX5</accession>
<organism evidence="2 3">
    <name type="scientific">Acanthocheilonema viteae</name>
    <name type="common">Filarial nematode worm</name>
    <name type="synonym">Dipetalonema viteae</name>
    <dbReference type="NCBI Taxonomy" id="6277"/>
    <lineage>
        <taxon>Eukaryota</taxon>
        <taxon>Metazoa</taxon>
        <taxon>Ecdysozoa</taxon>
        <taxon>Nematoda</taxon>
        <taxon>Chromadorea</taxon>
        <taxon>Rhabditida</taxon>
        <taxon>Spirurina</taxon>
        <taxon>Spiruromorpha</taxon>
        <taxon>Filarioidea</taxon>
        <taxon>Onchocercidae</taxon>
        <taxon>Acanthocheilonema</taxon>
    </lineage>
</organism>
<evidence type="ECO:0000256" key="1">
    <source>
        <dbReference type="SAM" id="MobiDB-lite"/>
    </source>
</evidence>
<dbReference type="Proteomes" id="UP000276991">
    <property type="component" value="Unassembled WGS sequence"/>
</dbReference>
<feature type="non-terminal residue" evidence="2">
    <location>
        <position position="431"/>
    </location>
</feature>
<reference evidence="2 3" key="1">
    <citation type="submission" date="2018-08" db="EMBL/GenBank/DDBJ databases">
        <authorList>
            <person name="Laetsch R D."/>
            <person name="Stevens L."/>
            <person name="Kumar S."/>
            <person name="Blaxter L. M."/>
        </authorList>
    </citation>
    <scope>NUCLEOTIDE SEQUENCE [LARGE SCALE GENOMIC DNA]</scope>
</reference>
<evidence type="ECO:0000313" key="3">
    <source>
        <dbReference type="Proteomes" id="UP000276991"/>
    </source>
</evidence>
<feature type="region of interest" description="Disordered" evidence="1">
    <location>
        <begin position="229"/>
        <end position="248"/>
    </location>
</feature>
<keyword evidence="3" id="KW-1185">Reference proteome</keyword>
<evidence type="ECO:0000313" key="2">
    <source>
        <dbReference type="EMBL" id="VBB34934.1"/>
    </source>
</evidence>
<protein>
    <submittedName>
        <fullName evidence="2">Uncharacterized protein</fullName>
    </submittedName>
</protein>
<dbReference type="AlphaFoldDB" id="A0A498SSX5"/>
<proteinExistence type="predicted"/>